<dbReference type="GO" id="GO:0009897">
    <property type="term" value="C:external side of plasma membrane"/>
    <property type="evidence" value="ECO:0007669"/>
    <property type="project" value="TreeGrafter"/>
</dbReference>
<evidence type="ECO:0000256" key="1">
    <source>
        <dbReference type="ARBA" id="ARBA00002297"/>
    </source>
</evidence>
<feature type="domain" description="EGF-like" evidence="22">
    <location>
        <begin position="636"/>
        <end position="673"/>
    </location>
</feature>
<dbReference type="PROSITE" id="PS01186">
    <property type="entry name" value="EGF_2"/>
    <property type="match status" value="5"/>
</dbReference>
<keyword evidence="8 18" id="KW-0245">EGF-like domain</keyword>
<dbReference type="InterPro" id="IPR000742">
    <property type="entry name" value="EGF"/>
</dbReference>
<feature type="chain" id="PRO_5035264615" evidence="21">
    <location>
        <begin position="25"/>
        <end position="791"/>
    </location>
</feature>
<keyword evidence="13" id="KW-0391">Immunity</keyword>
<dbReference type="GO" id="GO:0042605">
    <property type="term" value="F:peptide antigen binding"/>
    <property type="evidence" value="ECO:0007669"/>
    <property type="project" value="TreeGrafter"/>
</dbReference>
<protein>
    <submittedName>
        <fullName evidence="24">H-2 class I histocompatibility antigen, L-D alpha chain</fullName>
    </submittedName>
</protein>
<feature type="transmembrane region" description="Helical" evidence="20">
    <location>
        <begin position="304"/>
        <end position="329"/>
    </location>
</feature>
<dbReference type="InterPro" id="IPR049883">
    <property type="entry name" value="NOTCH1_EGF-like"/>
</dbReference>
<reference evidence="24" key="1">
    <citation type="submission" date="2020-03" db="EMBL/GenBank/DDBJ databases">
        <title>Studies in the Genomics of Life Span.</title>
        <authorList>
            <person name="Glass D."/>
        </authorList>
    </citation>
    <scope>NUCLEOTIDE SEQUENCE</scope>
    <source>
        <strain evidence="24">LTLLF</strain>
        <tissue evidence="24">Muscle</tissue>
    </source>
</reference>
<dbReference type="AlphaFoldDB" id="A0A8J6G8J2"/>
<dbReference type="PANTHER" id="PTHR16675:SF251">
    <property type="entry name" value="HLA CLASS I HISTOCOMPATIBILITY ANTIGEN, C ALPHA CHAIN"/>
    <property type="match status" value="1"/>
</dbReference>
<evidence type="ECO:0000256" key="13">
    <source>
        <dbReference type="ARBA" id="ARBA00022859"/>
    </source>
</evidence>
<name>A0A8J6G8J2_MICOH</name>
<dbReference type="InterPro" id="IPR003006">
    <property type="entry name" value="Ig/MHC_CS"/>
</dbReference>
<keyword evidence="7" id="KW-1003">Cell membrane</keyword>
<dbReference type="PANTHER" id="PTHR16675">
    <property type="entry name" value="MHC CLASS I-RELATED"/>
    <property type="match status" value="1"/>
</dbReference>
<keyword evidence="15 20" id="KW-0472">Membrane</keyword>
<keyword evidence="10 21" id="KW-0732">Signal</keyword>
<evidence type="ECO:0000256" key="12">
    <source>
        <dbReference type="ARBA" id="ARBA00022782"/>
    </source>
</evidence>
<dbReference type="GO" id="GO:0030154">
    <property type="term" value="P:cell differentiation"/>
    <property type="evidence" value="ECO:0007669"/>
    <property type="project" value="UniProtKB-KW"/>
</dbReference>
<feature type="disulfide bond" evidence="18">
    <location>
        <begin position="553"/>
        <end position="562"/>
    </location>
</feature>
<feature type="disulfide bond" evidence="18">
    <location>
        <begin position="436"/>
        <end position="445"/>
    </location>
</feature>
<dbReference type="EMBL" id="JAATJU010024383">
    <property type="protein sequence ID" value="KAH0505843.1"/>
    <property type="molecule type" value="Genomic_DNA"/>
</dbReference>
<dbReference type="FunFam" id="3.30.500.10:FF:000001">
    <property type="entry name" value="H-2 class I histocompatibility antigen, alpha chain"/>
    <property type="match status" value="1"/>
</dbReference>
<evidence type="ECO:0000256" key="7">
    <source>
        <dbReference type="ARBA" id="ARBA00022475"/>
    </source>
</evidence>
<dbReference type="PROSITE" id="PS00290">
    <property type="entry name" value="IG_MHC"/>
    <property type="match status" value="1"/>
</dbReference>
<dbReference type="GO" id="GO:0042612">
    <property type="term" value="C:MHC class I protein complex"/>
    <property type="evidence" value="ECO:0007669"/>
    <property type="project" value="UniProtKB-KW"/>
</dbReference>
<keyword evidence="5" id="KW-0490">MHC I</keyword>
<dbReference type="Pfam" id="PF07645">
    <property type="entry name" value="EGF_CA"/>
    <property type="match status" value="1"/>
</dbReference>
<dbReference type="InterPro" id="IPR036179">
    <property type="entry name" value="Ig-like_dom_sf"/>
</dbReference>
<dbReference type="Pfam" id="PF12661">
    <property type="entry name" value="hEGF"/>
    <property type="match status" value="3"/>
</dbReference>
<dbReference type="PROSITE" id="PS00010">
    <property type="entry name" value="ASX_HYDROXYL"/>
    <property type="match status" value="3"/>
</dbReference>
<feature type="domain" description="EGF-like" evidence="22">
    <location>
        <begin position="525"/>
        <end position="563"/>
    </location>
</feature>
<feature type="domain" description="EGF-like" evidence="22">
    <location>
        <begin position="675"/>
        <end position="711"/>
    </location>
</feature>
<sequence length="791" mass="85897">MGAMAPRTLLLLLAAALAPTLTRAGSHSLLYFHTAVSRPGLGEPRFISVGYVDDTQFVRYDSDAETPKYEPRAPWMEKEGPEYWERETQIAKNNEQNYRVDLRTLLGYYNQSEGGSHTIQWMYGCEVGSDGRFLRGYSQDAYDGRDYIALNDDLTTWTAADTAAQISKRKWEQVGEAERHKAYLEDVCVPWLRRYLENGKDTLLRTDPPKAHVTHHPGPKGDVTLRCWALGFYPAAITLTWQREEEEQTQDMELVETRPSGDGTFQKWASLVVPSGEEQRYTCQVHHEGLPEPLTLRWEPPQSMVPIMAVIAGLVLLGAVIIGAVVAVVRKRRRNPGGKGGNYAPAPGLNQLQFLRERRCGVELLGAVQGTAVVQLCERTCAQGVVSGYPRLTQAPVRDQDTQLCKNGGSCQALLPTPPSSPSPASPPAPSFSCTCPSGFTGERCQVHLEDLCPPSFCFNGGHCHVQASGHPRCSCEPGWTGEQCQLRDFCSAKPCANGGVCLATYPEIQCRCPPGFEGHTCERDVNECFLEPGPCPKGTSCHNTLGSFQCLCPVGQEGPQCQLKKGPCSPGSCLNGGTCQLVPEGGATFHLCLCPPGFTGLDCEMNPDDCVRHQCQNGATCLDGLGTYTCLCPETWKAHQGPSPCEHGGSCLNTPGSFNCLCPPGYTGSRCEADHNECLSQPCHPGSTCLDLLATFHCICPPATTTTTTIMTINTIITNSTTTTVMTINTIITNSTATTVMTINTIITNSTTTTVMTINTIITNTTSTTIMTINTIITNCCWRSFGSSSL</sequence>
<comment type="caution">
    <text evidence="18">Lacks conserved residue(s) required for the propagation of feature annotation.</text>
</comment>
<evidence type="ECO:0000256" key="4">
    <source>
        <dbReference type="ARBA" id="ARBA00006909"/>
    </source>
</evidence>
<dbReference type="GO" id="GO:0005615">
    <property type="term" value="C:extracellular space"/>
    <property type="evidence" value="ECO:0007669"/>
    <property type="project" value="TreeGrafter"/>
</dbReference>
<feature type="domain" description="EGF-like" evidence="22">
    <location>
        <begin position="607"/>
        <end position="635"/>
    </location>
</feature>
<dbReference type="Pfam" id="PF07654">
    <property type="entry name" value="C1-set"/>
    <property type="match status" value="1"/>
</dbReference>
<evidence type="ECO:0000256" key="9">
    <source>
        <dbReference type="ARBA" id="ARBA00022692"/>
    </source>
</evidence>
<feature type="domain" description="Ig-like" evidence="23">
    <location>
        <begin position="209"/>
        <end position="297"/>
    </location>
</feature>
<dbReference type="CDD" id="cd07698">
    <property type="entry name" value="IgC1_MHC_I_alpha3"/>
    <property type="match status" value="1"/>
</dbReference>
<dbReference type="FunFam" id="2.10.25.10:FF:000541">
    <property type="entry name" value="Notch homolog 4, [Drosophila]"/>
    <property type="match status" value="1"/>
</dbReference>
<dbReference type="FunFam" id="2.10.25.10:FF:000272">
    <property type="entry name" value="neurogenic locus notch homolog protein 3"/>
    <property type="match status" value="1"/>
</dbReference>
<dbReference type="SUPFAM" id="SSF57184">
    <property type="entry name" value="Growth factor receptor domain"/>
    <property type="match status" value="1"/>
</dbReference>
<comment type="function">
    <text evidence="1">Involved in the presentation of foreign antigens to the immune system.</text>
</comment>
<dbReference type="SUPFAM" id="SSF48726">
    <property type="entry name" value="Immunoglobulin"/>
    <property type="match status" value="1"/>
</dbReference>
<dbReference type="FunFam" id="2.10.25.10:FF:000080">
    <property type="entry name" value="Neurogenic locus notch 1"/>
    <property type="match status" value="1"/>
</dbReference>
<evidence type="ECO:0000256" key="17">
    <source>
        <dbReference type="ARBA" id="ARBA00023180"/>
    </source>
</evidence>
<comment type="subcellular location">
    <subcellularLocation>
        <location evidence="2">Cell membrane</location>
    </subcellularLocation>
    <subcellularLocation>
        <location evidence="3">Membrane</location>
        <topology evidence="3">Single-pass type I membrane protein</topology>
    </subcellularLocation>
</comment>
<feature type="domain" description="EGF-like" evidence="22">
    <location>
        <begin position="397"/>
        <end position="446"/>
    </location>
</feature>
<feature type="disulfide bond" evidence="18">
    <location>
        <begin position="476"/>
        <end position="485"/>
    </location>
</feature>
<dbReference type="InterPro" id="IPR009030">
    <property type="entry name" value="Growth_fac_rcpt_cys_sf"/>
</dbReference>
<evidence type="ECO:0000256" key="16">
    <source>
        <dbReference type="ARBA" id="ARBA00023157"/>
    </source>
</evidence>
<evidence type="ECO:0000256" key="8">
    <source>
        <dbReference type="ARBA" id="ARBA00022536"/>
    </source>
</evidence>
<dbReference type="GO" id="GO:0002486">
    <property type="term" value="P:antigen processing and presentation of endogenous peptide antigen via MHC class I via ER pathway, TAP-independent"/>
    <property type="evidence" value="ECO:0007669"/>
    <property type="project" value="TreeGrafter"/>
</dbReference>
<dbReference type="Gene3D" id="2.60.40.10">
    <property type="entry name" value="Immunoglobulins"/>
    <property type="match status" value="1"/>
</dbReference>
<keyword evidence="9 20" id="KW-0812">Transmembrane</keyword>
<dbReference type="PROSITE" id="PS50835">
    <property type="entry name" value="IG_LIKE"/>
    <property type="match status" value="1"/>
</dbReference>
<evidence type="ECO:0000313" key="24">
    <source>
        <dbReference type="EMBL" id="KAH0505843.1"/>
    </source>
</evidence>
<dbReference type="GO" id="GO:0001916">
    <property type="term" value="P:positive regulation of T cell mediated cytotoxicity"/>
    <property type="evidence" value="ECO:0007669"/>
    <property type="project" value="TreeGrafter"/>
</dbReference>
<dbReference type="CDD" id="cd00054">
    <property type="entry name" value="EGF_CA"/>
    <property type="match status" value="4"/>
</dbReference>
<dbReference type="GO" id="GO:0005509">
    <property type="term" value="F:calcium ion binding"/>
    <property type="evidence" value="ECO:0007669"/>
    <property type="project" value="InterPro"/>
</dbReference>
<evidence type="ECO:0000256" key="18">
    <source>
        <dbReference type="PROSITE-ProRule" id="PRU00076"/>
    </source>
</evidence>
<dbReference type="SUPFAM" id="SSF57196">
    <property type="entry name" value="EGF/Laminin"/>
    <property type="match status" value="5"/>
</dbReference>
<dbReference type="InterPro" id="IPR001881">
    <property type="entry name" value="EGF-like_Ca-bd_dom"/>
</dbReference>
<dbReference type="InterPro" id="IPR003597">
    <property type="entry name" value="Ig_C1-set"/>
</dbReference>
<feature type="signal peptide" evidence="21">
    <location>
        <begin position="1"/>
        <end position="24"/>
    </location>
</feature>
<dbReference type="PRINTS" id="PR01638">
    <property type="entry name" value="MHCCLASSI"/>
</dbReference>
<feature type="disulfide bond" evidence="18">
    <location>
        <begin position="595"/>
        <end position="604"/>
    </location>
</feature>
<dbReference type="InterPro" id="IPR018097">
    <property type="entry name" value="EGF_Ca-bd_CS"/>
</dbReference>
<evidence type="ECO:0000256" key="2">
    <source>
        <dbReference type="ARBA" id="ARBA00004236"/>
    </source>
</evidence>
<dbReference type="InterPro" id="IPR007110">
    <property type="entry name" value="Ig-like_dom"/>
</dbReference>
<keyword evidence="6" id="KW-0217">Developmental protein</keyword>
<dbReference type="SMART" id="SM00179">
    <property type="entry name" value="EGF_CA"/>
    <property type="match status" value="6"/>
</dbReference>
<dbReference type="Pfam" id="PF00008">
    <property type="entry name" value="EGF"/>
    <property type="match status" value="3"/>
</dbReference>
<dbReference type="InterPro" id="IPR050208">
    <property type="entry name" value="MHC_class-I_related"/>
</dbReference>
<dbReference type="Gene3D" id="3.30.500.10">
    <property type="entry name" value="MHC class I-like antigen recognition-like"/>
    <property type="match status" value="1"/>
</dbReference>
<dbReference type="InterPro" id="IPR013032">
    <property type="entry name" value="EGF-like_CS"/>
</dbReference>
<dbReference type="GO" id="GO:0006955">
    <property type="term" value="P:immune response"/>
    <property type="evidence" value="ECO:0007669"/>
    <property type="project" value="TreeGrafter"/>
</dbReference>
<dbReference type="InterPro" id="IPR011162">
    <property type="entry name" value="MHC_I/II-like_Ag-recog"/>
</dbReference>
<evidence type="ECO:0000256" key="14">
    <source>
        <dbReference type="ARBA" id="ARBA00022989"/>
    </source>
</evidence>
<feature type="disulfide bond" evidence="18">
    <location>
        <begin position="663"/>
        <end position="672"/>
    </location>
</feature>
<evidence type="ECO:0000256" key="20">
    <source>
        <dbReference type="SAM" id="Phobius"/>
    </source>
</evidence>
<dbReference type="InterPro" id="IPR011161">
    <property type="entry name" value="MHC_I-like_Ag-recog"/>
</dbReference>
<evidence type="ECO:0000256" key="15">
    <source>
        <dbReference type="ARBA" id="ARBA00023136"/>
    </source>
</evidence>
<evidence type="ECO:0000256" key="3">
    <source>
        <dbReference type="ARBA" id="ARBA00004479"/>
    </source>
</evidence>
<dbReference type="GO" id="GO:0002476">
    <property type="term" value="P:antigen processing and presentation of endogenous peptide antigen via MHC class Ib"/>
    <property type="evidence" value="ECO:0007669"/>
    <property type="project" value="TreeGrafter"/>
</dbReference>
<evidence type="ECO:0000259" key="22">
    <source>
        <dbReference type="PROSITE" id="PS50026"/>
    </source>
</evidence>
<evidence type="ECO:0000259" key="23">
    <source>
        <dbReference type="PROSITE" id="PS50835"/>
    </source>
</evidence>
<dbReference type="PROSITE" id="PS00022">
    <property type="entry name" value="EGF_1"/>
    <property type="match status" value="6"/>
</dbReference>
<dbReference type="SUPFAM" id="SSF54452">
    <property type="entry name" value="MHC antigen-recognition domain"/>
    <property type="match status" value="1"/>
</dbReference>
<dbReference type="PROSITE" id="PS01187">
    <property type="entry name" value="EGF_CA"/>
    <property type="match status" value="3"/>
</dbReference>
<evidence type="ECO:0000256" key="19">
    <source>
        <dbReference type="RuleBase" id="RU004439"/>
    </source>
</evidence>
<dbReference type="FunFam" id="2.10.25.10:FF:000479">
    <property type="entry name" value="Notch homolog 4, [Drosophila]"/>
    <property type="match status" value="1"/>
</dbReference>
<dbReference type="InterPro" id="IPR037055">
    <property type="entry name" value="MHC_I-like_Ag-recog_sf"/>
</dbReference>
<gene>
    <name evidence="24" type="ORF">LTLLF_176155</name>
</gene>
<keyword evidence="16 18" id="KW-1015">Disulfide bond</keyword>
<evidence type="ECO:0000256" key="5">
    <source>
        <dbReference type="ARBA" id="ARBA00022451"/>
    </source>
</evidence>
<dbReference type="SMART" id="SM00181">
    <property type="entry name" value="EGF"/>
    <property type="match status" value="8"/>
</dbReference>
<comment type="caution">
    <text evidence="24">The sequence shown here is derived from an EMBL/GenBank/DDBJ whole genome shotgun (WGS) entry which is preliminary data.</text>
</comment>
<dbReference type="GO" id="GO:0030670">
    <property type="term" value="C:phagocytic vesicle membrane"/>
    <property type="evidence" value="ECO:0007669"/>
    <property type="project" value="UniProtKB-ARBA"/>
</dbReference>
<dbReference type="InterPro" id="IPR013783">
    <property type="entry name" value="Ig-like_fold"/>
</dbReference>
<comment type="similarity">
    <text evidence="4 19">Belongs to the MHC class I family.</text>
</comment>
<dbReference type="Proteomes" id="UP000710432">
    <property type="component" value="Unassembled WGS sequence"/>
</dbReference>
<dbReference type="InterPro" id="IPR000152">
    <property type="entry name" value="EGF-type_Asp/Asn_hydroxyl_site"/>
</dbReference>
<keyword evidence="14 20" id="KW-1133">Transmembrane helix</keyword>
<evidence type="ECO:0000256" key="6">
    <source>
        <dbReference type="ARBA" id="ARBA00022473"/>
    </source>
</evidence>
<keyword evidence="11" id="KW-0677">Repeat</keyword>
<proteinExistence type="inferred from homology"/>
<evidence type="ECO:0000256" key="11">
    <source>
        <dbReference type="ARBA" id="ARBA00022737"/>
    </source>
</evidence>
<keyword evidence="12" id="KW-0221">Differentiation</keyword>
<feature type="disulfide bond" evidence="18">
    <location>
        <begin position="513"/>
        <end position="522"/>
    </location>
</feature>
<evidence type="ECO:0000313" key="25">
    <source>
        <dbReference type="Proteomes" id="UP000710432"/>
    </source>
</evidence>
<dbReference type="SMART" id="SM00407">
    <property type="entry name" value="IGc1"/>
    <property type="match status" value="1"/>
</dbReference>
<feature type="domain" description="EGF-like" evidence="22">
    <location>
        <begin position="565"/>
        <end position="605"/>
    </location>
</feature>
<dbReference type="FunFam" id="2.10.25.10:FF:000588">
    <property type="entry name" value="Notch homolog 4, [Drosophila]"/>
    <property type="match status" value="1"/>
</dbReference>
<dbReference type="PROSITE" id="PS50026">
    <property type="entry name" value="EGF_3"/>
    <property type="match status" value="8"/>
</dbReference>
<feature type="domain" description="EGF-like" evidence="22">
    <location>
        <begin position="487"/>
        <end position="523"/>
    </location>
</feature>
<dbReference type="InterPro" id="IPR001039">
    <property type="entry name" value="MHC_I_a_a1/a2"/>
</dbReference>
<dbReference type="GO" id="GO:0005102">
    <property type="term" value="F:signaling receptor binding"/>
    <property type="evidence" value="ECO:0007669"/>
    <property type="project" value="TreeGrafter"/>
</dbReference>
<accession>A0A8J6G8J2</accession>
<feature type="domain" description="EGF-like" evidence="22">
    <location>
        <begin position="449"/>
        <end position="486"/>
    </location>
</feature>
<dbReference type="FunFam" id="2.10.25.10:FF:000260">
    <property type="entry name" value="Notch receptor 4"/>
    <property type="match status" value="1"/>
</dbReference>
<dbReference type="Pfam" id="PF00129">
    <property type="entry name" value="MHC_I"/>
    <property type="match status" value="1"/>
</dbReference>
<dbReference type="FunFam" id="2.10.25.10:FF:000060">
    <property type="entry name" value="Neurogenic locus notch protein 1"/>
    <property type="match status" value="1"/>
</dbReference>
<dbReference type="GO" id="GO:0098553">
    <property type="term" value="C:lumenal side of endoplasmic reticulum membrane"/>
    <property type="evidence" value="ECO:0007669"/>
    <property type="project" value="UniProtKB-ARBA"/>
</dbReference>
<evidence type="ECO:0000256" key="21">
    <source>
        <dbReference type="SAM" id="SignalP"/>
    </source>
</evidence>
<evidence type="ECO:0000256" key="10">
    <source>
        <dbReference type="ARBA" id="ARBA00022729"/>
    </source>
</evidence>
<dbReference type="Gene3D" id="2.10.25.10">
    <property type="entry name" value="Laminin"/>
    <property type="match status" value="8"/>
</dbReference>
<keyword evidence="17" id="KW-0325">Glycoprotein</keyword>
<dbReference type="FunFam" id="2.60.40.10:FF:000014">
    <property type="entry name" value="H-2 class I histocompatibility antigen, alpha chain"/>
    <property type="match status" value="1"/>
</dbReference>
<organism evidence="24 25">
    <name type="scientific">Microtus ochrogaster</name>
    <name type="common">Prairie vole</name>
    <dbReference type="NCBI Taxonomy" id="79684"/>
    <lineage>
        <taxon>Eukaryota</taxon>
        <taxon>Metazoa</taxon>
        <taxon>Chordata</taxon>
        <taxon>Craniata</taxon>
        <taxon>Vertebrata</taxon>
        <taxon>Euteleostomi</taxon>
        <taxon>Mammalia</taxon>
        <taxon>Eutheria</taxon>
        <taxon>Euarchontoglires</taxon>
        <taxon>Glires</taxon>
        <taxon>Rodentia</taxon>
        <taxon>Myomorpha</taxon>
        <taxon>Muroidea</taxon>
        <taxon>Cricetidae</taxon>
        <taxon>Arvicolinae</taxon>
        <taxon>Microtus</taxon>
    </lineage>
</organism>